<evidence type="ECO:0000259" key="2">
    <source>
        <dbReference type="Pfam" id="PF00144"/>
    </source>
</evidence>
<dbReference type="SUPFAM" id="SSF56601">
    <property type="entry name" value="beta-lactamase/transpeptidase-like"/>
    <property type="match status" value="1"/>
</dbReference>
<reference evidence="3" key="1">
    <citation type="submission" date="2021-04" db="EMBL/GenBank/DDBJ databases">
        <title>Phycicoccus avicenniae sp. nov., a novel endophytic actinomycetes isolated from branch of Avicennia mariana.</title>
        <authorList>
            <person name="Tuo L."/>
        </authorList>
    </citation>
    <scope>NUCLEOTIDE SEQUENCE</scope>
    <source>
        <strain evidence="3">BSK3Z-2</strain>
    </source>
</reference>
<dbReference type="InterPro" id="IPR050789">
    <property type="entry name" value="Diverse_Enzym_Activities"/>
</dbReference>
<name>A0A941D8W0_9MICO</name>
<evidence type="ECO:0000256" key="1">
    <source>
        <dbReference type="ARBA" id="ARBA00022801"/>
    </source>
</evidence>
<dbReference type="RefSeq" id="WP_211603771.1">
    <property type="nucleotide sequence ID" value="NZ_JAGSNF010000019.1"/>
</dbReference>
<dbReference type="AlphaFoldDB" id="A0A941D8W0"/>
<dbReference type="EMBL" id="JAGSNF010000019">
    <property type="protein sequence ID" value="MBR7744254.1"/>
    <property type="molecule type" value="Genomic_DNA"/>
</dbReference>
<dbReference type="Pfam" id="PF00144">
    <property type="entry name" value="Beta-lactamase"/>
    <property type="match status" value="1"/>
</dbReference>
<gene>
    <name evidence="3" type="ORF">KC207_13245</name>
</gene>
<feature type="domain" description="Beta-lactamase-related" evidence="2">
    <location>
        <begin position="23"/>
        <end position="344"/>
    </location>
</feature>
<keyword evidence="1" id="KW-0378">Hydrolase</keyword>
<dbReference type="PANTHER" id="PTHR43283">
    <property type="entry name" value="BETA-LACTAMASE-RELATED"/>
    <property type="match status" value="1"/>
</dbReference>
<accession>A0A941D8W0</accession>
<dbReference type="InterPro" id="IPR001466">
    <property type="entry name" value="Beta-lactam-related"/>
</dbReference>
<proteinExistence type="predicted"/>
<keyword evidence="4" id="KW-1185">Reference proteome</keyword>
<evidence type="ECO:0000313" key="4">
    <source>
        <dbReference type="Proteomes" id="UP000677016"/>
    </source>
</evidence>
<dbReference type="InterPro" id="IPR012338">
    <property type="entry name" value="Beta-lactam/transpept-like"/>
</dbReference>
<sequence>MSVAADATARLLSLGDPGRGPAGAVVGVRTTAGTEVHPTGWATLPREGAPGEPMTAGTWLDLASVTKVAATTVLLLRLSSDGALSVDDPVRRFVPAFDGGGREDVTVHHLLTHTSGLRPWWPLYAGTRAGHDVAERIAALDLAGPPGREVRYSDLGMVLAGRVVERVLGTDLATAVREHVSQPLGLDLRYGPVDPAGCATSADSDAVEHAMLATGRPYPVPVGPDDVAVWRKGPLRGEVADGNAAHALGGVAGHAGLFGTADALLDLGTALLDGTVAGPDAAGRAATAGEAHPDRGLGFRLHHAPGPDGPVTWLWHGGFTGTFWGVEPGSRTVVAGAATRLHGTVGPLPGPRTVGLADPLAGVATGDEIAGVLLDAGTTALTTAAGATR</sequence>
<comment type="caution">
    <text evidence="3">The sequence shown here is derived from an EMBL/GenBank/DDBJ whole genome shotgun (WGS) entry which is preliminary data.</text>
</comment>
<protein>
    <submittedName>
        <fullName evidence="3">Beta-lactamase family protein</fullName>
    </submittedName>
</protein>
<evidence type="ECO:0000313" key="3">
    <source>
        <dbReference type="EMBL" id="MBR7744254.1"/>
    </source>
</evidence>
<dbReference type="Gene3D" id="3.40.710.10">
    <property type="entry name" value="DD-peptidase/beta-lactamase superfamily"/>
    <property type="match status" value="1"/>
</dbReference>
<dbReference type="PANTHER" id="PTHR43283:SF11">
    <property type="entry name" value="BETA-LACTAMASE-RELATED DOMAIN-CONTAINING PROTEIN"/>
    <property type="match status" value="1"/>
</dbReference>
<dbReference type="GO" id="GO:0016787">
    <property type="term" value="F:hydrolase activity"/>
    <property type="evidence" value="ECO:0007669"/>
    <property type="project" value="UniProtKB-KW"/>
</dbReference>
<organism evidence="3 4">
    <name type="scientific">Phycicoccus avicenniae</name>
    <dbReference type="NCBI Taxonomy" id="2828860"/>
    <lineage>
        <taxon>Bacteria</taxon>
        <taxon>Bacillati</taxon>
        <taxon>Actinomycetota</taxon>
        <taxon>Actinomycetes</taxon>
        <taxon>Micrococcales</taxon>
        <taxon>Intrasporangiaceae</taxon>
        <taxon>Phycicoccus</taxon>
    </lineage>
</organism>
<dbReference type="Proteomes" id="UP000677016">
    <property type="component" value="Unassembled WGS sequence"/>
</dbReference>